<name>A0A9N8DMP3_9STRA</name>
<comment type="similarity">
    <text evidence="1">Belongs to the plasmodium circumsporozoite protein family.</text>
</comment>
<feature type="compositionally biased region" description="Low complexity" evidence="7">
    <location>
        <begin position="690"/>
        <end position="707"/>
    </location>
</feature>
<dbReference type="Proteomes" id="UP001153069">
    <property type="component" value="Unassembled WGS sequence"/>
</dbReference>
<feature type="signal peptide" evidence="8">
    <location>
        <begin position="1"/>
        <end position="22"/>
    </location>
</feature>
<dbReference type="PANTHER" id="PTHR44826:SF3">
    <property type="entry name" value="SPORE COAT PROTEIN SP85"/>
    <property type="match status" value="1"/>
</dbReference>
<evidence type="ECO:0000256" key="5">
    <source>
        <dbReference type="ARBA" id="ARBA00033726"/>
    </source>
</evidence>
<evidence type="ECO:0000256" key="6">
    <source>
        <dbReference type="ARBA" id="ARBA00045806"/>
    </source>
</evidence>
<feature type="region of interest" description="Disordered" evidence="7">
    <location>
        <begin position="648"/>
        <end position="830"/>
    </location>
</feature>
<evidence type="ECO:0000256" key="2">
    <source>
        <dbReference type="ARBA" id="ARBA00021911"/>
    </source>
</evidence>
<evidence type="ECO:0000313" key="10">
    <source>
        <dbReference type="Proteomes" id="UP001153069"/>
    </source>
</evidence>
<feature type="compositionally biased region" description="Polar residues" evidence="7">
    <location>
        <begin position="730"/>
        <end position="740"/>
    </location>
</feature>
<feature type="compositionally biased region" description="Low complexity" evidence="7">
    <location>
        <begin position="797"/>
        <end position="811"/>
    </location>
</feature>
<evidence type="ECO:0000256" key="3">
    <source>
        <dbReference type="ARBA" id="ARBA00022522"/>
    </source>
</evidence>
<evidence type="ECO:0000313" key="9">
    <source>
        <dbReference type="EMBL" id="CAB9505462.1"/>
    </source>
</evidence>
<feature type="compositionally biased region" description="Polar residues" evidence="7">
    <location>
        <begin position="763"/>
        <end position="787"/>
    </location>
</feature>
<feature type="chain" id="PRO_5040317328" description="Circumsporozoite protein" evidence="8">
    <location>
        <begin position="23"/>
        <end position="863"/>
    </location>
</feature>
<proteinExistence type="inferred from homology"/>
<evidence type="ECO:0000256" key="8">
    <source>
        <dbReference type="SAM" id="SignalP"/>
    </source>
</evidence>
<keyword evidence="4" id="KW-0677">Repeat</keyword>
<keyword evidence="8" id="KW-0732">Signal</keyword>
<feature type="compositionally biased region" description="Low complexity" evidence="7">
    <location>
        <begin position="301"/>
        <end position="352"/>
    </location>
</feature>
<comment type="caution">
    <text evidence="9">The sequence shown here is derived from an EMBL/GenBank/DDBJ whole genome shotgun (WGS) entry which is preliminary data.</text>
</comment>
<accession>A0A9N8DMP3</accession>
<feature type="region of interest" description="Disordered" evidence="7">
    <location>
        <begin position="297"/>
        <end position="356"/>
    </location>
</feature>
<evidence type="ECO:0000256" key="4">
    <source>
        <dbReference type="ARBA" id="ARBA00022737"/>
    </source>
</evidence>
<dbReference type="PANTHER" id="PTHR44826">
    <property type="entry name" value="SPORE COAT PROTEIN SP85"/>
    <property type="match status" value="1"/>
</dbReference>
<evidence type="ECO:0000256" key="7">
    <source>
        <dbReference type="SAM" id="MobiDB-lite"/>
    </source>
</evidence>
<comment type="function">
    <text evidence="5">In the vertebrate host, binds to highly sulfated heparan sulfate proteoglycans (HSPGs) on the surface of host hepatocytes and is required for sporozoite invasion of the host hepatocytes.</text>
</comment>
<protein>
    <recommendedName>
        <fullName evidence="2">Circumsporozoite protein</fullName>
    </recommendedName>
</protein>
<organism evidence="9 10">
    <name type="scientific">Seminavis robusta</name>
    <dbReference type="NCBI Taxonomy" id="568900"/>
    <lineage>
        <taxon>Eukaryota</taxon>
        <taxon>Sar</taxon>
        <taxon>Stramenopiles</taxon>
        <taxon>Ochrophyta</taxon>
        <taxon>Bacillariophyta</taxon>
        <taxon>Bacillariophyceae</taxon>
        <taxon>Bacillariophycidae</taxon>
        <taxon>Naviculales</taxon>
        <taxon>Naviculaceae</taxon>
        <taxon>Seminavis</taxon>
    </lineage>
</organism>
<keyword evidence="3" id="KW-0748">Sporozoite</keyword>
<comment type="function">
    <text evidence="6">Essential sporozoite protein. In the mosquito vector, required for sporozoite development in the oocyst, migration through the vector hemolymph and entry into the vector salivary glands. In the vertebrate host, required for sporozoite migration through the host dermis and infection of host hepatocytes. Binds to highly sulfated heparan sulfate proteoglycans (HSPGs) on the surface of host hepatocytes.</text>
</comment>
<dbReference type="EMBL" id="CAICTM010000231">
    <property type="protein sequence ID" value="CAB9505462.1"/>
    <property type="molecule type" value="Genomic_DNA"/>
</dbReference>
<feature type="compositionally biased region" description="Basic and acidic residues" evidence="7">
    <location>
        <begin position="821"/>
        <end position="830"/>
    </location>
</feature>
<dbReference type="AlphaFoldDB" id="A0A9N8DMP3"/>
<evidence type="ECO:0000256" key="1">
    <source>
        <dbReference type="ARBA" id="ARBA00006241"/>
    </source>
</evidence>
<sequence length="863" mass="96056">MVYPPYYRLAVFLLHLAAVTQSTTNLIFHTVFSNPCSNQCEETCIQSTSIFTEGDCYAGDRQYGLAGAAPQSRWHSYRVIDNGQVCKSTYLDALCMEQVSDCLDTDSLEDPFEKLWARPPVNSSTCLNKTVVRDQVLERELFDVHLDWCIPNDRTSNIFSYPQSSNYTTPLITERFYPDEESCMRGYQEIAIADLPTARIRPRYLADEDLCVTENRTRWGYGSLKLYCSNQAFYRQQYTDFECQSPSTPMRAGTCLRNFGQDSTTVERWSRIDCHQPTYFCKDVAAVAPYRYTRLERPSASPTNMPSGNPSTTPSTSGMPSQSPSWVPSWQPSISETPTLHPTASSSVTTSPSHKHSLVPSPLLHPTFAQSSTNLIFHTIFSNPCSDQCEETCSQSTNIFTEGDCYASNSQRALAGGALQSRWYSYRVINNTQVCKSTYLDALCTEQVSDCLDTDSLEDRLEKLWARPPANSSTCLNKTVVRDQVLELELFDVHLDWCIPNDRESNIFSYAQNYNYTIPLITERFYPDEESCLGGHQELPVTELPAARVRSRYFADEGLCVTENRTVWGYGSLKLYCNNQEFFRQQYSDFECQSPSILLRAGVCLRNFGLDGKTVERWSRIDCHLPTYFCKDVAAVAPYLYMRMERPSASPTNMPSGNPSTTPTMGGMPSQESPSLVPSLQPSISETPIHHPTSSSSVTTIPSHVHSLVPSATTSDSPSQRSISILLPASPSNNPSLTPSRQPPETPSLHPSWNPSKGPYNAPSRTPSAGPSISPTFLGVPTSNVSLAPSLPTLVPNNTETNTTRTSTTVTQKQEGGNTETIDREDAKDSDAVDVSKGSKRLSGLWLLQTLSWLPLVAAWANP</sequence>
<gene>
    <name evidence="9" type="ORF">SEMRO_232_G093810.2</name>
</gene>
<feature type="compositionally biased region" description="Polar residues" evidence="7">
    <location>
        <begin position="710"/>
        <end position="723"/>
    </location>
</feature>
<feature type="compositionally biased region" description="Polar residues" evidence="7">
    <location>
        <begin position="649"/>
        <end position="686"/>
    </location>
</feature>
<reference evidence="9" key="1">
    <citation type="submission" date="2020-06" db="EMBL/GenBank/DDBJ databases">
        <authorList>
            <consortium name="Plant Systems Biology data submission"/>
        </authorList>
    </citation>
    <scope>NUCLEOTIDE SEQUENCE</scope>
    <source>
        <strain evidence="9">D6</strain>
    </source>
</reference>
<keyword evidence="10" id="KW-1185">Reference proteome</keyword>
<dbReference type="InterPro" id="IPR051860">
    <property type="entry name" value="Plasmodium_CSP_Invasion"/>
</dbReference>